<feature type="region of interest" description="Disordered" evidence="1">
    <location>
        <begin position="77"/>
        <end position="103"/>
    </location>
</feature>
<dbReference type="InterPro" id="IPR011008">
    <property type="entry name" value="Dimeric_a/b-barrel"/>
</dbReference>
<dbReference type="EMBL" id="BART01010849">
    <property type="protein sequence ID" value="GAG77661.1"/>
    <property type="molecule type" value="Genomic_DNA"/>
</dbReference>
<evidence type="ECO:0000259" key="2">
    <source>
        <dbReference type="Pfam" id="PF01037"/>
    </source>
</evidence>
<feature type="non-terminal residue" evidence="3">
    <location>
        <position position="1"/>
    </location>
</feature>
<protein>
    <recommendedName>
        <fullName evidence="2">Transcription regulator AsnC/Lrp ligand binding domain-containing protein</fullName>
    </recommendedName>
</protein>
<proteinExistence type="predicted"/>
<name>X1BZU3_9ZZZZ</name>
<sequence length="103" mass="11444">DVFIETEAGRLLEVADHVAKFPQVSYLACATGDTDVIVSIRARELKELYEFIIEKLGKIPGVRHTQTYLLPVKIKDNDTWLPPNVLDNGEDNDSSEPHPAKAG</sequence>
<feature type="domain" description="Transcription regulator AsnC/Lrp ligand binding" evidence="2">
    <location>
        <begin position="2"/>
        <end position="69"/>
    </location>
</feature>
<comment type="caution">
    <text evidence="3">The sequence shown here is derived from an EMBL/GenBank/DDBJ whole genome shotgun (WGS) entry which is preliminary data.</text>
</comment>
<dbReference type="Gene3D" id="3.30.70.920">
    <property type="match status" value="1"/>
</dbReference>
<gene>
    <name evidence="3" type="ORF">S01H4_23399</name>
</gene>
<organism evidence="3">
    <name type="scientific">marine sediment metagenome</name>
    <dbReference type="NCBI Taxonomy" id="412755"/>
    <lineage>
        <taxon>unclassified sequences</taxon>
        <taxon>metagenomes</taxon>
        <taxon>ecological metagenomes</taxon>
    </lineage>
</organism>
<dbReference type="SUPFAM" id="SSF54909">
    <property type="entry name" value="Dimeric alpha+beta barrel"/>
    <property type="match status" value="1"/>
</dbReference>
<dbReference type="InterPro" id="IPR019887">
    <property type="entry name" value="Tscrpt_reg_AsnC/Lrp_C"/>
</dbReference>
<accession>X1BZU3</accession>
<reference evidence="3" key="1">
    <citation type="journal article" date="2014" name="Front. Microbiol.">
        <title>High frequency of phylogenetically diverse reductive dehalogenase-homologous genes in deep subseafloor sedimentary metagenomes.</title>
        <authorList>
            <person name="Kawai M."/>
            <person name="Futagami T."/>
            <person name="Toyoda A."/>
            <person name="Takaki Y."/>
            <person name="Nishi S."/>
            <person name="Hori S."/>
            <person name="Arai W."/>
            <person name="Tsubouchi T."/>
            <person name="Morono Y."/>
            <person name="Uchiyama I."/>
            <person name="Ito T."/>
            <person name="Fujiyama A."/>
            <person name="Inagaki F."/>
            <person name="Takami H."/>
        </authorList>
    </citation>
    <scope>NUCLEOTIDE SEQUENCE</scope>
    <source>
        <strain evidence="3">Expedition CK06-06</strain>
    </source>
</reference>
<evidence type="ECO:0000256" key="1">
    <source>
        <dbReference type="SAM" id="MobiDB-lite"/>
    </source>
</evidence>
<dbReference type="Pfam" id="PF01037">
    <property type="entry name" value="AsnC_trans_reg"/>
    <property type="match status" value="1"/>
</dbReference>
<dbReference type="AlphaFoldDB" id="X1BZU3"/>
<evidence type="ECO:0000313" key="3">
    <source>
        <dbReference type="EMBL" id="GAG77661.1"/>
    </source>
</evidence>